<dbReference type="SUPFAM" id="SSF46955">
    <property type="entry name" value="Putative DNA-binding domain"/>
    <property type="match status" value="1"/>
</dbReference>
<dbReference type="InterPro" id="IPR000551">
    <property type="entry name" value="MerR-type_HTH_dom"/>
</dbReference>
<sequence>MSSRWFLSGVRLVADPTLAVPLRGRSTARRRHREGCDSPLGKGETEVVPSLMTIGDFSRATRLSAKALRFYHRVGLLEPAAVDPNNQYRYYGRGQIEDARVIHHLRSLDMPVEDIHRALQASGEEAKNAIIADHLQRMEERLAHTQSAVESLRRLLTDHTQPVRIERRDIASMSALVIRDTVDLADLGAWFTSANAGLDDVVMRSSITTDGPRGGLWSTELFLDEHGECALFQPVAPSSAPPEGGPVVLESLPAATLAVATHRGNDATIGEVYADLGGYVNEHGIGAPGPVRETYLEGTPGQDGTTEIGWPITSSGGTI</sequence>
<dbReference type="PANTHER" id="PTHR30204:SF97">
    <property type="entry name" value="MERR FAMILY REGULATORY PROTEIN"/>
    <property type="match status" value="1"/>
</dbReference>
<dbReference type="GO" id="GO:0003677">
    <property type="term" value="F:DNA binding"/>
    <property type="evidence" value="ECO:0007669"/>
    <property type="project" value="UniProtKB-KW"/>
</dbReference>
<dbReference type="InterPro" id="IPR011256">
    <property type="entry name" value="Reg_factor_effector_dom_sf"/>
</dbReference>
<evidence type="ECO:0000313" key="5">
    <source>
        <dbReference type="Proteomes" id="UP000225108"/>
    </source>
</evidence>
<dbReference type="InterPro" id="IPR029442">
    <property type="entry name" value="GyrI-like"/>
</dbReference>
<feature type="region of interest" description="Disordered" evidence="2">
    <location>
        <begin position="298"/>
        <end position="319"/>
    </location>
</feature>
<dbReference type="GO" id="GO:0003700">
    <property type="term" value="F:DNA-binding transcription factor activity"/>
    <property type="evidence" value="ECO:0007669"/>
    <property type="project" value="InterPro"/>
</dbReference>
<name>A0A2G3PS67_WILMA</name>
<gene>
    <name evidence="4" type="ORF">CSW57_00915</name>
</gene>
<dbReference type="Proteomes" id="UP000225108">
    <property type="component" value="Unassembled WGS sequence"/>
</dbReference>
<dbReference type="PANTHER" id="PTHR30204">
    <property type="entry name" value="REDOX-CYCLING DRUG-SENSING TRANSCRIPTIONAL ACTIVATOR SOXR"/>
    <property type="match status" value="1"/>
</dbReference>
<dbReference type="AlphaFoldDB" id="A0A2G3PS67"/>
<dbReference type="InterPro" id="IPR047057">
    <property type="entry name" value="MerR_fam"/>
</dbReference>
<dbReference type="CDD" id="cd01107">
    <property type="entry name" value="HTH_BmrR"/>
    <property type="match status" value="1"/>
</dbReference>
<dbReference type="SMART" id="SM00422">
    <property type="entry name" value="HTH_MERR"/>
    <property type="match status" value="1"/>
</dbReference>
<dbReference type="Pfam" id="PF13411">
    <property type="entry name" value="MerR_1"/>
    <property type="match status" value="1"/>
</dbReference>
<evidence type="ECO:0000313" key="4">
    <source>
        <dbReference type="EMBL" id="PHV67892.1"/>
    </source>
</evidence>
<organism evidence="4 5">
    <name type="scientific">Williamsia marianensis</name>
    <dbReference type="NCBI Taxonomy" id="85044"/>
    <lineage>
        <taxon>Bacteria</taxon>
        <taxon>Bacillati</taxon>
        <taxon>Actinomycetota</taxon>
        <taxon>Actinomycetes</taxon>
        <taxon>Mycobacteriales</taxon>
        <taxon>Nocardiaceae</taxon>
        <taxon>Williamsia</taxon>
    </lineage>
</organism>
<dbReference type="PROSITE" id="PS50937">
    <property type="entry name" value="HTH_MERR_2"/>
    <property type="match status" value="1"/>
</dbReference>
<dbReference type="Gene3D" id="1.10.1660.10">
    <property type="match status" value="1"/>
</dbReference>
<protein>
    <submittedName>
        <fullName evidence="4">MerR family transcriptional regulator</fullName>
    </submittedName>
</protein>
<dbReference type="EMBL" id="PEBD01000004">
    <property type="protein sequence ID" value="PHV67892.1"/>
    <property type="molecule type" value="Genomic_DNA"/>
</dbReference>
<evidence type="ECO:0000256" key="1">
    <source>
        <dbReference type="ARBA" id="ARBA00023125"/>
    </source>
</evidence>
<dbReference type="Gene3D" id="3.20.80.10">
    <property type="entry name" value="Regulatory factor, effector binding domain"/>
    <property type="match status" value="1"/>
</dbReference>
<keyword evidence="1" id="KW-0238">DNA-binding</keyword>
<feature type="domain" description="HTH merR-type" evidence="3">
    <location>
        <begin position="51"/>
        <end position="121"/>
    </location>
</feature>
<dbReference type="SUPFAM" id="SSF55136">
    <property type="entry name" value="Probable bacterial effector-binding domain"/>
    <property type="match status" value="1"/>
</dbReference>
<comment type="caution">
    <text evidence="4">The sequence shown here is derived from an EMBL/GenBank/DDBJ whole genome shotgun (WGS) entry which is preliminary data.</text>
</comment>
<dbReference type="SMART" id="SM00871">
    <property type="entry name" value="AraC_E_bind"/>
    <property type="match status" value="1"/>
</dbReference>
<accession>A0A2G3PS67</accession>
<evidence type="ECO:0000256" key="2">
    <source>
        <dbReference type="SAM" id="MobiDB-lite"/>
    </source>
</evidence>
<dbReference type="InterPro" id="IPR009061">
    <property type="entry name" value="DNA-bd_dom_put_sf"/>
</dbReference>
<evidence type="ECO:0000259" key="3">
    <source>
        <dbReference type="PROSITE" id="PS50937"/>
    </source>
</evidence>
<dbReference type="InterPro" id="IPR010499">
    <property type="entry name" value="AraC_E-bd"/>
</dbReference>
<proteinExistence type="predicted"/>
<reference evidence="4 5" key="1">
    <citation type="submission" date="2017-10" db="EMBL/GenBank/DDBJ databases">
        <title>The draft genome sequence of Williamsia sp. BULT 1.1 isolated from the semi-arid grassland soils from South Africa.</title>
        <authorList>
            <person name="Kabwe M.H."/>
            <person name="Govender N."/>
            <person name="Mutseka Lunga P."/>
            <person name="Vikram S."/>
            <person name="Makhalanyane T.P."/>
        </authorList>
    </citation>
    <scope>NUCLEOTIDE SEQUENCE [LARGE SCALE GENOMIC DNA]</scope>
    <source>
        <strain evidence="4 5">BULT 1.1</strain>
    </source>
</reference>
<dbReference type="Pfam" id="PF06445">
    <property type="entry name" value="GyrI-like"/>
    <property type="match status" value="1"/>
</dbReference>